<dbReference type="Pfam" id="PF14542">
    <property type="entry name" value="Acetyltransf_CG"/>
    <property type="match status" value="1"/>
</dbReference>
<dbReference type="InterPro" id="IPR000182">
    <property type="entry name" value="GNAT_dom"/>
</dbReference>
<dbReference type="PANTHER" id="PTHR31435:SF10">
    <property type="entry name" value="BSR4717 PROTEIN"/>
    <property type="match status" value="1"/>
</dbReference>
<dbReference type="InterPro" id="IPR045057">
    <property type="entry name" value="Gcn5-rel_NAT"/>
</dbReference>
<feature type="domain" description="N-acetyltransferase" evidence="2">
    <location>
        <begin position="5"/>
        <end position="92"/>
    </location>
</feature>
<feature type="domain" description="N-acetyltransferase" evidence="1">
    <location>
        <begin position="1"/>
        <end position="92"/>
    </location>
</feature>
<name>A0A1X7JMH6_9BACL</name>
<proteinExistence type="predicted"/>
<evidence type="ECO:0000313" key="4">
    <source>
        <dbReference type="Proteomes" id="UP000193834"/>
    </source>
</evidence>
<organism evidence="3 4">
    <name type="scientific">Paenibacillus aquistagni</name>
    <dbReference type="NCBI Taxonomy" id="1852522"/>
    <lineage>
        <taxon>Bacteria</taxon>
        <taxon>Bacillati</taxon>
        <taxon>Bacillota</taxon>
        <taxon>Bacilli</taxon>
        <taxon>Bacillales</taxon>
        <taxon>Paenibacillaceae</taxon>
        <taxon>Paenibacillus</taxon>
    </lineage>
</organism>
<dbReference type="EMBL" id="FXAZ01000001">
    <property type="protein sequence ID" value="SMG29181.1"/>
    <property type="molecule type" value="Genomic_DNA"/>
</dbReference>
<dbReference type="AlphaFoldDB" id="A0A1X7JMH6"/>
<keyword evidence="4" id="KW-1185">Reference proteome</keyword>
<evidence type="ECO:0000259" key="2">
    <source>
        <dbReference type="PROSITE" id="PS51729"/>
    </source>
</evidence>
<protein>
    <submittedName>
        <fullName evidence="3">Uncharacterized protein</fullName>
    </submittedName>
</protein>
<dbReference type="STRING" id="1852522.SAMN06295960_1739"/>
<reference evidence="3 4" key="1">
    <citation type="submission" date="2017-04" db="EMBL/GenBank/DDBJ databases">
        <authorList>
            <person name="Afonso C.L."/>
            <person name="Miller P.J."/>
            <person name="Scott M.A."/>
            <person name="Spackman E."/>
            <person name="Goraichik I."/>
            <person name="Dimitrov K.M."/>
            <person name="Suarez D.L."/>
            <person name="Swayne D.E."/>
        </authorList>
    </citation>
    <scope>NUCLEOTIDE SEQUENCE [LARGE SCALE GENOMIC DNA]</scope>
    <source>
        <strain evidence="3 4">11</strain>
    </source>
</reference>
<evidence type="ECO:0000313" key="3">
    <source>
        <dbReference type="EMBL" id="SMG29181.1"/>
    </source>
</evidence>
<dbReference type="Gene3D" id="3.40.630.30">
    <property type="match status" value="1"/>
</dbReference>
<gene>
    <name evidence="3" type="ORF">SAMN06295960_1739</name>
</gene>
<dbReference type="CDD" id="cd04301">
    <property type="entry name" value="NAT_SF"/>
    <property type="match status" value="1"/>
</dbReference>
<dbReference type="PANTHER" id="PTHR31435">
    <property type="entry name" value="PROTEIN NATD1"/>
    <property type="match status" value="1"/>
</dbReference>
<dbReference type="PROSITE" id="PS51186">
    <property type="entry name" value="GNAT"/>
    <property type="match status" value="1"/>
</dbReference>
<dbReference type="InterPro" id="IPR016181">
    <property type="entry name" value="Acyl_CoA_acyltransferase"/>
</dbReference>
<dbReference type="PROSITE" id="PS51729">
    <property type="entry name" value="GNAT_YJDJ"/>
    <property type="match status" value="1"/>
</dbReference>
<evidence type="ECO:0000259" key="1">
    <source>
        <dbReference type="PROSITE" id="PS51186"/>
    </source>
</evidence>
<dbReference type="InterPro" id="IPR031165">
    <property type="entry name" value="GNAT_YJDJ"/>
</dbReference>
<dbReference type="SUPFAM" id="SSF55729">
    <property type="entry name" value="Acyl-CoA N-acyltransferases (Nat)"/>
    <property type="match status" value="1"/>
</dbReference>
<dbReference type="GO" id="GO:0016747">
    <property type="term" value="F:acyltransferase activity, transferring groups other than amino-acyl groups"/>
    <property type="evidence" value="ECO:0007669"/>
    <property type="project" value="InterPro"/>
</dbReference>
<sequence length="92" mass="10890">MFQVSHNQEGHQFYMEQDGILIAEMTYSITRETLYIIDHTFVNENYRGQGLAEQLMSAVVQFARDHQIKLIPLCPFAKKQFETKPEYVDVRY</sequence>
<dbReference type="RefSeq" id="WP_088548287.1">
    <property type="nucleotide sequence ID" value="NZ_FXAZ01000001.1"/>
</dbReference>
<accession>A0A1X7JMH6</accession>
<dbReference type="OrthoDB" id="9793389at2"/>
<dbReference type="Proteomes" id="UP000193834">
    <property type="component" value="Unassembled WGS sequence"/>
</dbReference>